<dbReference type="InterPro" id="IPR011707">
    <property type="entry name" value="Cu-oxidase-like_N"/>
</dbReference>
<dbReference type="SUPFAM" id="SSF49503">
    <property type="entry name" value="Cupredoxins"/>
    <property type="match status" value="3"/>
</dbReference>
<dbReference type="AlphaFoldDB" id="A0A9P4QIL3"/>
<dbReference type="GO" id="GO:0046274">
    <property type="term" value="P:lignin catabolic process"/>
    <property type="evidence" value="ECO:0007669"/>
    <property type="project" value="UniProtKB-KW"/>
</dbReference>
<dbReference type="PROSITE" id="PS00079">
    <property type="entry name" value="MULTICOPPER_OXIDASE1"/>
    <property type="match status" value="1"/>
</dbReference>
<dbReference type="Pfam" id="PF00394">
    <property type="entry name" value="Cu-oxidase"/>
    <property type="match status" value="1"/>
</dbReference>
<dbReference type="Gene3D" id="2.60.40.420">
    <property type="entry name" value="Cupredoxins - blue copper proteins"/>
    <property type="match status" value="3"/>
</dbReference>
<proteinExistence type="inferred from homology"/>
<dbReference type="InterPro" id="IPR008972">
    <property type="entry name" value="Cupredoxin"/>
</dbReference>
<evidence type="ECO:0000259" key="13">
    <source>
        <dbReference type="Pfam" id="PF07732"/>
    </source>
</evidence>
<feature type="signal peptide" evidence="10">
    <location>
        <begin position="1"/>
        <end position="19"/>
    </location>
</feature>
<dbReference type="PROSITE" id="PS00080">
    <property type="entry name" value="MULTICOPPER_OXIDASE2"/>
    <property type="match status" value="1"/>
</dbReference>
<dbReference type="Proteomes" id="UP000799441">
    <property type="component" value="Unassembled WGS sequence"/>
</dbReference>
<dbReference type="PANTHER" id="PTHR11709">
    <property type="entry name" value="MULTI-COPPER OXIDASE"/>
    <property type="match status" value="1"/>
</dbReference>
<dbReference type="InterPro" id="IPR001117">
    <property type="entry name" value="Cu-oxidase_2nd"/>
</dbReference>
<dbReference type="Pfam" id="PF07731">
    <property type="entry name" value="Cu-oxidase_2"/>
    <property type="match status" value="1"/>
</dbReference>
<evidence type="ECO:0000256" key="4">
    <source>
        <dbReference type="ARBA" id="ARBA00012297"/>
    </source>
</evidence>
<evidence type="ECO:0000256" key="10">
    <source>
        <dbReference type="SAM" id="SignalP"/>
    </source>
</evidence>
<dbReference type="PANTHER" id="PTHR11709:SF87">
    <property type="entry name" value="LACCASE"/>
    <property type="match status" value="1"/>
</dbReference>
<name>A0A9P4QIL3_9PEZI</name>
<comment type="caution">
    <text evidence="14">The sequence shown here is derived from an EMBL/GenBank/DDBJ whole genome shotgun (WGS) entry which is preliminary data.</text>
</comment>
<gene>
    <name evidence="14" type="ORF">K431DRAFT_215700</name>
</gene>
<keyword evidence="8" id="KW-0325">Glycoprotein</keyword>
<feature type="chain" id="PRO_5040228582" description="laccase" evidence="10">
    <location>
        <begin position="20"/>
        <end position="575"/>
    </location>
</feature>
<evidence type="ECO:0000256" key="5">
    <source>
        <dbReference type="ARBA" id="ARBA00022723"/>
    </source>
</evidence>
<evidence type="ECO:0000259" key="12">
    <source>
        <dbReference type="Pfam" id="PF07731"/>
    </source>
</evidence>
<dbReference type="FunFam" id="2.60.40.420:FF:000021">
    <property type="entry name" value="Extracellular dihydrogeodin oxidase/laccase"/>
    <property type="match status" value="1"/>
</dbReference>
<comment type="catalytic activity">
    <reaction evidence="1">
        <text>4 hydroquinone + O2 = 4 benzosemiquinone + 2 H2O</text>
        <dbReference type="Rhea" id="RHEA:11276"/>
        <dbReference type="ChEBI" id="CHEBI:15377"/>
        <dbReference type="ChEBI" id="CHEBI:15379"/>
        <dbReference type="ChEBI" id="CHEBI:17594"/>
        <dbReference type="ChEBI" id="CHEBI:17977"/>
        <dbReference type="EC" id="1.10.3.2"/>
    </reaction>
</comment>
<feature type="domain" description="Plastocyanin-like" evidence="12">
    <location>
        <begin position="414"/>
        <end position="540"/>
    </location>
</feature>
<dbReference type="EMBL" id="MU003767">
    <property type="protein sequence ID" value="KAF2725556.1"/>
    <property type="molecule type" value="Genomic_DNA"/>
</dbReference>
<reference evidence="14" key="1">
    <citation type="journal article" date="2020" name="Stud. Mycol.">
        <title>101 Dothideomycetes genomes: a test case for predicting lifestyles and emergence of pathogens.</title>
        <authorList>
            <person name="Haridas S."/>
            <person name="Albert R."/>
            <person name="Binder M."/>
            <person name="Bloem J."/>
            <person name="Labutti K."/>
            <person name="Salamov A."/>
            <person name="Andreopoulos B."/>
            <person name="Baker S."/>
            <person name="Barry K."/>
            <person name="Bills G."/>
            <person name="Bluhm B."/>
            <person name="Cannon C."/>
            <person name="Castanera R."/>
            <person name="Culley D."/>
            <person name="Daum C."/>
            <person name="Ezra D."/>
            <person name="Gonzalez J."/>
            <person name="Henrissat B."/>
            <person name="Kuo A."/>
            <person name="Liang C."/>
            <person name="Lipzen A."/>
            <person name="Lutzoni F."/>
            <person name="Magnuson J."/>
            <person name="Mondo S."/>
            <person name="Nolan M."/>
            <person name="Ohm R."/>
            <person name="Pangilinan J."/>
            <person name="Park H.-J."/>
            <person name="Ramirez L."/>
            <person name="Alfaro M."/>
            <person name="Sun H."/>
            <person name="Tritt A."/>
            <person name="Yoshinaga Y."/>
            <person name="Zwiers L.-H."/>
            <person name="Turgeon B."/>
            <person name="Goodwin S."/>
            <person name="Spatafora J."/>
            <person name="Crous P."/>
            <person name="Grigoriev I."/>
        </authorList>
    </citation>
    <scope>NUCLEOTIDE SEQUENCE</scope>
    <source>
        <strain evidence="14">CBS 116435</strain>
    </source>
</reference>
<dbReference type="CDD" id="cd13901">
    <property type="entry name" value="CuRO_3_MaLCC_like"/>
    <property type="match status" value="1"/>
</dbReference>
<evidence type="ECO:0000256" key="6">
    <source>
        <dbReference type="ARBA" id="ARBA00023002"/>
    </source>
</evidence>
<dbReference type="Pfam" id="PF07732">
    <property type="entry name" value="Cu-oxidase_3"/>
    <property type="match status" value="1"/>
</dbReference>
<feature type="domain" description="Plastocyanin-like" evidence="13">
    <location>
        <begin position="73"/>
        <end position="187"/>
    </location>
</feature>
<dbReference type="InterPro" id="IPR011706">
    <property type="entry name" value="Cu-oxidase_C"/>
</dbReference>
<keyword evidence="9" id="KW-0439">Lignin degradation</keyword>
<keyword evidence="15" id="KW-1185">Reference proteome</keyword>
<comment type="similarity">
    <text evidence="3">Belongs to the multicopper oxidase family.</text>
</comment>
<evidence type="ECO:0000256" key="1">
    <source>
        <dbReference type="ARBA" id="ARBA00000349"/>
    </source>
</evidence>
<feature type="domain" description="Plastocyanin-like" evidence="11">
    <location>
        <begin position="225"/>
        <end position="347"/>
    </location>
</feature>
<evidence type="ECO:0000313" key="14">
    <source>
        <dbReference type="EMBL" id="KAF2725556.1"/>
    </source>
</evidence>
<evidence type="ECO:0000256" key="8">
    <source>
        <dbReference type="ARBA" id="ARBA00023180"/>
    </source>
</evidence>
<keyword evidence="5" id="KW-0479">Metal-binding</keyword>
<evidence type="ECO:0000259" key="11">
    <source>
        <dbReference type="Pfam" id="PF00394"/>
    </source>
</evidence>
<dbReference type="GO" id="GO:0005507">
    <property type="term" value="F:copper ion binding"/>
    <property type="evidence" value="ECO:0007669"/>
    <property type="project" value="InterPro"/>
</dbReference>
<evidence type="ECO:0000256" key="9">
    <source>
        <dbReference type="ARBA" id="ARBA00023185"/>
    </source>
</evidence>
<evidence type="ECO:0000256" key="3">
    <source>
        <dbReference type="ARBA" id="ARBA00010609"/>
    </source>
</evidence>
<keyword evidence="10" id="KW-0732">Signal</keyword>
<dbReference type="InterPro" id="IPR045087">
    <property type="entry name" value="Cu-oxidase_fam"/>
</dbReference>
<keyword evidence="7" id="KW-0186">Copper</keyword>
<organism evidence="14 15">
    <name type="scientific">Polychaeton citri CBS 116435</name>
    <dbReference type="NCBI Taxonomy" id="1314669"/>
    <lineage>
        <taxon>Eukaryota</taxon>
        <taxon>Fungi</taxon>
        <taxon>Dikarya</taxon>
        <taxon>Ascomycota</taxon>
        <taxon>Pezizomycotina</taxon>
        <taxon>Dothideomycetes</taxon>
        <taxon>Dothideomycetidae</taxon>
        <taxon>Capnodiales</taxon>
        <taxon>Capnodiaceae</taxon>
        <taxon>Polychaeton</taxon>
    </lineage>
</organism>
<evidence type="ECO:0000256" key="7">
    <source>
        <dbReference type="ARBA" id="ARBA00023008"/>
    </source>
</evidence>
<comment type="cofactor">
    <cofactor evidence="2">
        <name>Cu cation</name>
        <dbReference type="ChEBI" id="CHEBI:23378"/>
    </cofactor>
</comment>
<accession>A0A9P4QIL3</accession>
<dbReference type="EC" id="1.10.3.2" evidence="4"/>
<sequence length="575" mass="61867">MPSFSKTLYFLAVVPLSLAAVLPSSDVGPVERDVACTNGPTTRACWKNGYSIATDFDKKFPTTGNTVSYNLEITNSTCNLGGSGSKTCLLINGQYPGPTIRASWGDTLSITVKNSMQNNGSSIHWHGVRQYHSSGSDGVNGITECPLAPGDTKTYTFQVTQFGTSWYHSHFSAQYGDGVVGPIVFDGPAAGNYDIDLGPYMFNEVYNGLTAWQVNAIAGVNLQNRGGPPSASNLLINGTNKNSNGGGTTGNVTIQSGKKYRLRLINSSVDTFVRVSLDNHTLSVIASDFIPINPFTTQWLLIAIGQRYDVVINANQPAGNYWFRADVAADCFSANSGAGRAIWNYAGKALATPSTSPFAEPSVCTEPSQVSPYWKQAVPSASFTNSLDTNITNAVVTPGGDSVVVWALNQSIWVDYTNPTMSYLMSGNTNYPKLYNVVDTTSEGSWNYWLIYSDPTVFGLPHPIHLHGHDFFVIGSGPGTFDESTAQLNWNTPPRRDTATLPGGGWLAIAFSSNNPGAWLMHCHIAWHIGEGLGMQFVEAASQTVFPDSAAYKKTCDNWKAYAAGEVYAKDDSGL</sequence>
<protein>
    <recommendedName>
        <fullName evidence="4">laccase</fullName>
        <ecNumber evidence="4">1.10.3.2</ecNumber>
    </recommendedName>
</protein>
<dbReference type="OrthoDB" id="2121828at2759"/>
<evidence type="ECO:0000256" key="2">
    <source>
        <dbReference type="ARBA" id="ARBA00001935"/>
    </source>
</evidence>
<dbReference type="InterPro" id="IPR033138">
    <property type="entry name" value="Cu_oxidase_CS"/>
</dbReference>
<evidence type="ECO:0000313" key="15">
    <source>
        <dbReference type="Proteomes" id="UP000799441"/>
    </source>
</evidence>
<dbReference type="CDD" id="cd13854">
    <property type="entry name" value="CuRO_1_MaLCC_like"/>
    <property type="match status" value="1"/>
</dbReference>
<keyword evidence="6" id="KW-0560">Oxidoreductase</keyword>
<dbReference type="InterPro" id="IPR002355">
    <property type="entry name" value="Cu_oxidase_Cu_BS"/>
</dbReference>
<dbReference type="GO" id="GO:0052716">
    <property type="term" value="F:hydroquinone:oxygen oxidoreductase activity"/>
    <property type="evidence" value="ECO:0007669"/>
    <property type="project" value="UniProtKB-EC"/>
</dbReference>
<dbReference type="FunFam" id="2.60.40.420:FF:000045">
    <property type="entry name" value="Laccase 2"/>
    <property type="match status" value="1"/>
</dbReference>